<evidence type="ECO:0000313" key="3">
    <source>
        <dbReference type="Proteomes" id="UP000018004"/>
    </source>
</evidence>
<gene>
    <name evidence="2" type="ORF">FLJC2902T_22650</name>
</gene>
<proteinExistence type="predicted"/>
<keyword evidence="1" id="KW-1133">Transmembrane helix</keyword>
<sequence length="50" mass="6135">MLFLKFWQRKEYCFIFPITNFGDIASLNLVNFYFFLIGLKTQTCFKNHLY</sequence>
<name>V6SLE6_9FLAO</name>
<feature type="transmembrane region" description="Helical" evidence="1">
    <location>
        <begin position="12"/>
        <end position="36"/>
    </location>
</feature>
<keyword evidence="1" id="KW-0812">Transmembrane</keyword>
<comment type="caution">
    <text evidence="2">The sequence shown here is derived from an EMBL/GenBank/DDBJ whole genome shotgun (WGS) entry which is preliminary data.</text>
</comment>
<keyword evidence="1" id="KW-0472">Membrane</keyword>
<keyword evidence="3" id="KW-1185">Reference proteome</keyword>
<organism evidence="2 3">
    <name type="scientific">Flavobacterium limnosediminis JC2902</name>
    <dbReference type="NCBI Taxonomy" id="1341181"/>
    <lineage>
        <taxon>Bacteria</taxon>
        <taxon>Pseudomonadati</taxon>
        <taxon>Bacteroidota</taxon>
        <taxon>Flavobacteriia</taxon>
        <taxon>Flavobacteriales</taxon>
        <taxon>Flavobacteriaceae</taxon>
        <taxon>Flavobacterium</taxon>
    </lineage>
</organism>
<evidence type="ECO:0000256" key="1">
    <source>
        <dbReference type="SAM" id="Phobius"/>
    </source>
</evidence>
<protein>
    <submittedName>
        <fullName evidence="2">Uncharacterized protein</fullName>
    </submittedName>
</protein>
<dbReference type="EMBL" id="AVGG01000016">
    <property type="protein sequence ID" value="ESU27087.1"/>
    <property type="molecule type" value="Genomic_DNA"/>
</dbReference>
<evidence type="ECO:0000313" key="2">
    <source>
        <dbReference type="EMBL" id="ESU27087.1"/>
    </source>
</evidence>
<reference evidence="2 3" key="1">
    <citation type="submission" date="2013-08" db="EMBL/GenBank/DDBJ databases">
        <title>Flavobacterium limnosediminis JC2902 genome sequencing.</title>
        <authorList>
            <person name="Lee K."/>
            <person name="Yi H."/>
            <person name="Park S."/>
            <person name="Chun J."/>
        </authorList>
    </citation>
    <scope>NUCLEOTIDE SEQUENCE [LARGE SCALE GENOMIC DNA]</scope>
    <source>
        <strain evidence="2 3">JC2902</strain>
    </source>
</reference>
<dbReference type="Proteomes" id="UP000018004">
    <property type="component" value="Unassembled WGS sequence"/>
</dbReference>
<dbReference type="STRING" id="1341181.FLJC2902T_22650"/>
<dbReference type="AlphaFoldDB" id="V6SLE6"/>
<accession>V6SLE6</accession>